<dbReference type="RefSeq" id="WP_092375721.1">
    <property type="nucleotide sequence ID" value="NZ_FORX01000011.1"/>
</dbReference>
<dbReference type="Proteomes" id="UP000198635">
    <property type="component" value="Unassembled WGS sequence"/>
</dbReference>
<protein>
    <submittedName>
        <fullName evidence="1">Uncharacterized protein</fullName>
    </submittedName>
</protein>
<gene>
    <name evidence="1" type="ORF">SAMN04488082_111103</name>
</gene>
<reference evidence="2" key="1">
    <citation type="submission" date="2016-10" db="EMBL/GenBank/DDBJ databases">
        <authorList>
            <person name="Varghese N."/>
            <person name="Submissions S."/>
        </authorList>
    </citation>
    <scope>NUCLEOTIDE SEQUENCE [LARGE SCALE GENOMIC DNA]</scope>
    <source>
        <strain evidence="2">DSM 5918</strain>
    </source>
</reference>
<sequence>MLSKSSLKDRNLNVRVSSEQLLVIDAKACLSGTTRSNFVINMINERWATRLAKAHRPYVSIAGNLLEISKKIKSLQSRKIWSDIDQRELDIVVVKLNDTLTNLINRIAADQEVDLNDRNEKETFE</sequence>
<evidence type="ECO:0000313" key="1">
    <source>
        <dbReference type="EMBL" id="SFK00230.1"/>
    </source>
</evidence>
<accession>A0A1I3VYJ6</accession>
<keyword evidence="2" id="KW-1185">Reference proteome</keyword>
<dbReference type="STRING" id="52560.SAMN04488082_111103"/>
<organism evidence="1 2">
    <name type="scientific">Desulfomicrobium apsheronum</name>
    <dbReference type="NCBI Taxonomy" id="52560"/>
    <lineage>
        <taxon>Bacteria</taxon>
        <taxon>Pseudomonadati</taxon>
        <taxon>Thermodesulfobacteriota</taxon>
        <taxon>Desulfovibrionia</taxon>
        <taxon>Desulfovibrionales</taxon>
        <taxon>Desulfomicrobiaceae</taxon>
        <taxon>Desulfomicrobium</taxon>
    </lineage>
</organism>
<dbReference type="EMBL" id="FORX01000011">
    <property type="protein sequence ID" value="SFK00230.1"/>
    <property type="molecule type" value="Genomic_DNA"/>
</dbReference>
<evidence type="ECO:0000313" key="2">
    <source>
        <dbReference type="Proteomes" id="UP000198635"/>
    </source>
</evidence>
<dbReference type="AlphaFoldDB" id="A0A1I3VYJ6"/>
<name>A0A1I3VYJ6_9BACT</name>
<proteinExistence type="predicted"/>